<dbReference type="InterPro" id="IPR015424">
    <property type="entry name" value="PyrdxlP-dep_Trfase"/>
</dbReference>
<evidence type="ECO:0000313" key="2">
    <source>
        <dbReference type="EMBL" id="KIZ07359.1"/>
    </source>
</evidence>
<dbReference type="GO" id="GO:0030170">
    <property type="term" value="F:pyridoxal phosphate binding"/>
    <property type="evidence" value="ECO:0007669"/>
    <property type="project" value="InterPro"/>
</dbReference>
<evidence type="ECO:0000313" key="3">
    <source>
        <dbReference type="Proteomes" id="UP000054498"/>
    </source>
</evidence>
<dbReference type="CDD" id="cd00609">
    <property type="entry name" value="AAT_like"/>
    <property type="match status" value="1"/>
</dbReference>
<dbReference type="Proteomes" id="UP000054498">
    <property type="component" value="Unassembled WGS sequence"/>
</dbReference>
<protein>
    <submittedName>
        <fullName evidence="2">Aminotransferase, classes I and II</fullName>
        <ecNumber evidence="2">2.6.1.1</ecNumber>
    </submittedName>
</protein>
<dbReference type="InterPro" id="IPR004839">
    <property type="entry name" value="Aminotransferase_I/II_large"/>
</dbReference>
<dbReference type="Gene3D" id="3.90.1150.10">
    <property type="entry name" value="Aspartate Aminotransferase, domain 1"/>
    <property type="match status" value="1"/>
</dbReference>
<dbReference type="EC" id="2.6.1.1" evidence="2"/>
<dbReference type="Pfam" id="PF00155">
    <property type="entry name" value="Aminotran_1_2"/>
    <property type="match status" value="1"/>
</dbReference>
<dbReference type="InterPro" id="IPR015422">
    <property type="entry name" value="PyrdxlP-dep_Trfase_small"/>
</dbReference>
<proteinExistence type="predicted"/>
<keyword evidence="2" id="KW-0808">Transferase</keyword>
<reference evidence="2 3" key="1">
    <citation type="journal article" date="2013" name="BMC Genomics">
        <title>Reconstruction of the lipid metabolism for the microalga Monoraphidium neglectum from its genome sequence reveals characteristics suitable for biofuel production.</title>
        <authorList>
            <person name="Bogen C."/>
            <person name="Al-Dilaimi A."/>
            <person name="Albersmeier A."/>
            <person name="Wichmann J."/>
            <person name="Grundmann M."/>
            <person name="Rupp O."/>
            <person name="Lauersen K.J."/>
            <person name="Blifernez-Klassen O."/>
            <person name="Kalinowski J."/>
            <person name="Goesmann A."/>
            <person name="Mussgnug J.H."/>
            <person name="Kruse O."/>
        </authorList>
    </citation>
    <scope>NUCLEOTIDE SEQUENCE [LARGE SCALE GENOMIC DNA]</scope>
    <source>
        <strain evidence="2 3">SAG 48.87</strain>
    </source>
</reference>
<evidence type="ECO:0000259" key="1">
    <source>
        <dbReference type="Pfam" id="PF00155"/>
    </source>
</evidence>
<organism evidence="2 3">
    <name type="scientific">Monoraphidium neglectum</name>
    <dbReference type="NCBI Taxonomy" id="145388"/>
    <lineage>
        <taxon>Eukaryota</taxon>
        <taxon>Viridiplantae</taxon>
        <taxon>Chlorophyta</taxon>
        <taxon>core chlorophytes</taxon>
        <taxon>Chlorophyceae</taxon>
        <taxon>CS clade</taxon>
        <taxon>Sphaeropleales</taxon>
        <taxon>Selenastraceae</taxon>
        <taxon>Monoraphidium</taxon>
    </lineage>
</organism>
<gene>
    <name evidence="2" type="ORF">MNEG_0585</name>
</gene>
<dbReference type="OrthoDB" id="7042322at2759"/>
<name>A0A0D2LLX2_9CHLO</name>
<dbReference type="STRING" id="145388.A0A0D2LLX2"/>
<keyword evidence="2" id="KW-0032">Aminotransferase</keyword>
<keyword evidence="3" id="KW-1185">Reference proteome</keyword>
<dbReference type="Gene3D" id="3.40.640.10">
    <property type="entry name" value="Type I PLP-dependent aspartate aminotransferase-like (Major domain)"/>
    <property type="match status" value="1"/>
</dbReference>
<dbReference type="PANTHER" id="PTHR43510:SF1">
    <property type="entry name" value="AMINOTRANSFERASE FUNCTION, HYPOTHETICAL (EUROFUNG)"/>
    <property type="match status" value="1"/>
</dbReference>
<dbReference type="SUPFAM" id="SSF53383">
    <property type="entry name" value="PLP-dependent transferases"/>
    <property type="match status" value="1"/>
</dbReference>
<dbReference type="PANTHER" id="PTHR43510">
    <property type="entry name" value="AMINOTRANSFERASE FUNCTION, HYPOTHETICAL (EUROFUNG)"/>
    <property type="match status" value="1"/>
</dbReference>
<dbReference type="AlphaFoldDB" id="A0A0D2LLX2"/>
<dbReference type="InterPro" id="IPR015421">
    <property type="entry name" value="PyrdxlP-dep_Trfase_major"/>
</dbReference>
<dbReference type="KEGG" id="mng:MNEG_0585"/>
<feature type="domain" description="Aminotransferase class I/classII large" evidence="1">
    <location>
        <begin position="55"/>
        <end position="406"/>
    </location>
</feature>
<dbReference type="EMBL" id="KK100269">
    <property type="protein sequence ID" value="KIZ07359.1"/>
    <property type="molecule type" value="Genomic_DNA"/>
</dbReference>
<accession>A0A0D2LLX2</accession>
<dbReference type="RefSeq" id="XP_013906378.1">
    <property type="nucleotide sequence ID" value="XM_014050924.1"/>
</dbReference>
<dbReference type="GeneID" id="25726703"/>
<dbReference type="GO" id="GO:0004069">
    <property type="term" value="F:L-aspartate:2-oxoglutarate aminotransferase activity"/>
    <property type="evidence" value="ECO:0007669"/>
    <property type="project" value="UniProtKB-EC"/>
</dbReference>
<sequence length="433" mass="47312">METEHYEGERPAPFKLERFFGKYEFNAPHLLCCSDCEPLTMRELLELADEGARQRWEGLRLSYTETTGLAPLREAIADLYGGAISPEQLLVCAPEEGVYLTMQALLKPGDRVVCAYPAYQSLYELALSRGCTLDFWEPSWDAAAGKLRFDPSRLEELVSGGGGAGGGDSAMSDGGGAAEVGEAVKRPRLVVVNWPHNPTGATLSRADQGRVVEACRAAGSYLFSDEMYWRSEPDESVRLPPAVTLYDKAITLCGLSKSWCLPGLRIGWVASQDAALLERVAALKDYTTICSSAPSEVLALIAVKATEHITKRARGIVAENTAEAAAFFGRWEHVFDWAPPDAGPIAFPRRAGSAGRAMRRRTAGVLTKARGIDDFCQRLVDEAGVLLLPASVYDHQPSTDRGHFRFGLGRLSNLDALRHFEAFLMRHFGGLVL</sequence>